<keyword evidence="8" id="KW-0472">Membrane</keyword>
<dbReference type="STRING" id="167879.CPS_2713"/>
<dbReference type="Gene3D" id="1.10.287.130">
    <property type="match status" value="1"/>
</dbReference>
<dbReference type="GO" id="GO:0005886">
    <property type="term" value="C:plasma membrane"/>
    <property type="evidence" value="ECO:0007669"/>
    <property type="project" value="TreeGrafter"/>
</dbReference>
<dbReference type="EC" id="2.7.13.3" evidence="2"/>
<dbReference type="PANTHER" id="PTHR45436">
    <property type="entry name" value="SENSOR HISTIDINE KINASE YKOH"/>
    <property type="match status" value="1"/>
</dbReference>
<dbReference type="SMART" id="SM00388">
    <property type="entry name" value="HisKA"/>
    <property type="match status" value="1"/>
</dbReference>
<keyword evidence="6 10" id="KW-0418">Kinase</keyword>
<evidence type="ECO:0000256" key="5">
    <source>
        <dbReference type="ARBA" id="ARBA00022692"/>
    </source>
</evidence>
<dbReference type="CDD" id="cd00082">
    <property type="entry name" value="HisKA"/>
    <property type="match status" value="1"/>
</dbReference>
<evidence type="ECO:0000256" key="1">
    <source>
        <dbReference type="ARBA" id="ARBA00000085"/>
    </source>
</evidence>
<sequence length="479" mass="54614">MSSIKSSLVKQLTLIISVILFLVLLFLDISVDTYVERQFESALVQEGKRLINHIDVENGKISLSLRADLMEEFSAKKLGKYFKIWADNKVIIKSASLSNYPNFNVPEVKLKSNEYLIKSIELPDGRSGRIFIYNVGNAKKYNTNYQSDIYLGLTNVSESLESIQILIDIVFLLTAIATAFFIRYLVNKIVSQGLKPIEKLNQQIRDINFNDENACFDIISPPKEIKTIIDELNQFLMVNRSLLQSEQRLTSDIAHELKTPISELMSVTEIAIKYPQNKEVLATFKDDVISISMRMNNIVKSLLMFNKTNSKHFVLSTTEIDLVSELHGLIERFHSTSNESQSRINIESPASLLIQSDYFCIEAILTNLINNALYYSPQNTIVDIDIHTSEGTTALLISNQLSVAMNDNDLNNMFEPLWQKDQSRTSEDHFGLGLSIVKRLCRQMDMEISVHLKSEKVIEFMLVFDQESECVQHEVTNGR</sequence>
<feature type="transmembrane region" description="Helical" evidence="8">
    <location>
        <begin position="12"/>
        <end position="31"/>
    </location>
</feature>
<evidence type="ECO:0000259" key="9">
    <source>
        <dbReference type="PROSITE" id="PS50109"/>
    </source>
</evidence>
<evidence type="ECO:0000256" key="6">
    <source>
        <dbReference type="ARBA" id="ARBA00022777"/>
    </source>
</evidence>
<dbReference type="SUPFAM" id="SSF55874">
    <property type="entry name" value="ATPase domain of HSP90 chaperone/DNA topoisomerase II/histidine kinase"/>
    <property type="match status" value="1"/>
</dbReference>
<dbReference type="GO" id="GO:0000155">
    <property type="term" value="F:phosphorelay sensor kinase activity"/>
    <property type="evidence" value="ECO:0007669"/>
    <property type="project" value="InterPro"/>
</dbReference>
<dbReference type="InterPro" id="IPR005467">
    <property type="entry name" value="His_kinase_dom"/>
</dbReference>
<evidence type="ECO:0000256" key="7">
    <source>
        <dbReference type="ARBA" id="ARBA00022989"/>
    </source>
</evidence>
<gene>
    <name evidence="10" type="ordered locus">CPS_2713</name>
</gene>
<reference evidence="10" key="1">
    <citation type="journal article" date="2005" name="Proc. Natl. Acad. Sci. U.S.A.">
        <title>The psychrophilic lifestyle as revealed by the genome sequence of Colwellia psychrerythraea 34H through genomic and proteomic analyses.</title>
        <authorList>
            <person name="Methe B.A."/>
            <person name="Nelson K.E."/>
            <person name="Deming J.W."/>
            <person name="Momen B."/>
            <person name="Melamud E."/>
            <person name="Zhang X."/>
            <person name="Moult J."/>
            <person name="Madupu R."/>
            <person name="Nelson W.C."/>
            <person name="Dodson R.J."/>
            <person name="Brinkac L.M."/>
            <person name="Daugherty S.C."/>
            <person name="Durkin A.S."/>
            <person name="DeBoy R.T."/>
            <person name="Kolonay J.F."/>
            <person name="Sullivan S.A."/>
            <person name="Zhou L."/>
            <person name="Davidsen T.M."/>
            <person name="Wu M."/>
            <person name="Huston A.L."/>
            <person name="Lewis M."/>
            <person name="Weaver B."/>
            <person name="Weidman J.F."/>
            <person name="Khouri H."/>
            <person name="Utterback T.R."/>
            <person name="Feldblyum T.V."/>
            <person name="Fraser C.M."/>
        </authorList>
    </citation>
    <scope>NUCLEOTIDE SEQUENCE [LARGE SCALE GENOMIC DNA]</scope>
    <source>
        <strain evidence="10">34H</strain>
    </source>
</reference>
<dbReference type="InterPro" id="IPR003594">
    <property type="entry name" value="HATPase_dom"/>
</dbReference>
<evidence type="ECO:0000313" key="11">
    <source>
        <dbReference type="Proteomes" id="UP000000547"/>
    </source>
</evidence>
<dbReference type="AlphaFoldDB" id="Q480U4"/>
<proteinExistence type="predicted"/>
<dbReference type="CDD" id="cd00075">
    <property type="entry name" value="HATPase"/>
    <property type="match status" value="1"/>
</dbReference>
<dbReference type="SUPFAM" id="SSF47384">
    <property type="entry name" value="Homodimeric domain of signal transducing histidine kinase"/>
    <property type="match status" value="1"/>
</dbReference>
<dbReference type="InterPro" id="IPR003661">
    <property type="entry name" value="HisK_dim/P_dom"/>
</dbReference>
<feature type="domain" description="Histidine kinase" evidence="9">
    <location>
        <begin position="252"/>
        <end position="468"/>
    </location>
</feature>
<organism evidence="10 11">
    <name type="scientific">Colwellia psychrerythraea (strain 34H / ATCC BAA-681)</name>
    <name type="common">Vibrio psychroerythus</name>
    <dbReference type="NCBI Taxonomy" id="167879"/>
    <lineage>
        <taxon>Bacteria</taxon>
        <taxon>Pseudomonadati</taxon>
        <taxon>Pseudomonadota</taxon>
        <taxon>Gammaproteobacteria</taxon>
        <taxon>Alteromonadales</taxon>
        <taxon>Colwelliaceae</taxon>
        <taxon>Colwellia</taxon>
    </lineage>
</organism>
<comment type="catalytic activity">
    <reaction evidence="1">
        <text>ATP + protein L-histidine = ADP + protein N-phospho-L-histidine.</text>
        <dbReference type="EC" id="2.7.13.3"/>
    </reaction>
</comment>
<dbReference type="InterPro" id="IPR036890">
    <property type="entry name" value="HATPase_C_sf"/>
</dbReference>
<evidence type="ECO:0000256" key="3">
    <source>
        <dbReference type="ARBA" id="ARBA00022553"/>
    </source>
</evidence>
<protein>
    <recommendedName>
        <fullName evidence="2">histidine kinase</fullName>
        <ecNumber evidence="2">2.7.13.3</ecNumber>
    </recommendedName>
</protein>
<keyword evidence="4" id="KW-0808">Transferase</keyword>
<dbReference type="PANTHER" id="PTHR45436:SF5">
    <property type="entry name" value="SENSOR HISTIDINE KINASE TRCS"/>
    <property type="match status" value="1"/>
</dbReference>
<evidence type="ECO:0000256" key="2">
    <source>
        <dbReference type="ARBA" id="ARBA00012438"/>
    </source>
</evidence>
<dbReference type="InterPro" id="IPR036097">
    <property type="entry name" value="HisK_dim/P_sf"/>
</dbReference>
<evidence type="ECO:0000256" key="8">
    <source>
        <dbReference type="SAM" id="Phobius"/>
    </source>
</evidence>
<keyword evidence="3" id="KW-0597">Phosphoprotein</keyword>
<name>Q480U4_COLP3</name>
<dbReference type="InterPro" id="IPR050428">
    <property type="entry name" value="TCS_sensor_his_kinase"/>
</dbReference>
<dbReference type="Pfam" id="PF00512">
    <property type="entry name" value="HisKA"/>
    <property type="match status" value="1"/>
</dbReference>
<accession>Q480U4</accession>
<dbReference type="SMART" id="SM00387">
    <property type="entry name" value="HATPase_c"/>
    <property type="match status" value="1"/>
</dbReference>
<dbReference type="PROSITE" id="PS50109">
    <property type="entry name" value="HIS_KIN"/>
    <property type="match status" value="1"/>
</dbReference>
<keyword evidence="7 8" id="KW-1133">Transmembrane helix</keyword>
<keyword evidence="5 8" id="KW-0812">Transmembrane</keyword>
<dbReference type="EMBL" id="CP000083">
    <property type="protein sequence ID" value="AAZ26882.1"/>
    <property type="molecule type" value="Genomic_DNA"/>
</dbReference>
<evidence type="ECO:0000313" key="10">
    <source>
        <dbReference type="EMBL" id="AAZ26882.1"/>
    </source>
</evidence>
<dbReference type="Gene3D" id="3.30.565.10">
    <property type="entry name" value="Histidine kinase-like ATPase, C-terminal domain"/>
    <property type="match status" value="1"/>
</dbReference>
<feature type="transmembrane region" description="Helical" evidence="8">
    <location>
        <begin position="163"/>
        <end position="186"/>
    </location>
</feature>
<dbReference type="RefSeq" id="WP_011043519.1">
    <property type="nucleotide sequence ID" value="NC_003910.7"/>
</dbReference>
<dbReference type="Pfam" id="PF02518">
    <property type="entry name" value="HATPase_c"/>
    <property type="match status" value="1"/>
</dbReference>
<evidence type="ECO:0000256" key="4">
    <source>
        <dbReference type="ARBA" id="ARBA00022679"/>
    </source>
</evidence>
<dbReference type="KEGG" id="cps:CPS_2713"/>
<dbReference type="HOGENOM" id="CLU_000445_89_37_6"/>
<dbReference type="Proteomes" id="UP000000547">
    <property type="component" value="Chromosome"/>
</dbReference>